<feature type="compositionally biased region" description="Polar residues" evidence="3">
    <location>
        <begin position="381"/>
        <end position="391"/>
    </location>
</feature>
<dbReference type="Gene3D" id="3.60.20.30">
    <property type="entry name" value="(Glycosyl)asparaginase"/>
    <property type="match status" value="1"/>
</dbReference>
<protein>
    <recommendedName>
        <fullName evidence="6">N-terminal nucleophile aminohydrolase</fullName>
    </recommendedName>
</protein>
<accession>A0A6A6BQV0</accession>
<evidence type="ECO:0000256" key="1">
    <source>
        <dbReference type="PIRSR" id="PIRSR600246-1"/>
    </source>
</evidence>
<dbReference type="CDD" id="cd04514">
    <property type="entry name" value="Taspase1_like"/>
    <property type="match status" value="2"/>
</dbReference>
<feature type="compositionally biased region" description="Basic and acidic residues" evidence="3">
    <location>
        <begin position="405"/>
        <end position="422"/>
    </location>
</feature>
<name>A0A6A6BQV0_9PEZI</name>
<feature type="compositionally biased region" description="Acidic residues" evidence="3">
    <location>
        <begin position="312"/>
        <end position="322"/>
    </location>
</feature>
<dbReference type="InterPro" id="IPR037464">
    <property type="entry name" value="Taspase1"/>
</dbReference>
<keyword evidence="5" id="KW-1185">Reference proteome</keyword>
<evidence type="ECO:0000313" key="5">
    <source>
        <dbReference type="Proteomes" id="UP000799438"/>
    </source>
</evidence>
<dbReference type="InterPro" id="IPR029055">
    <property type="entry name" value="Ntn_hydrolases_N"/>
</dbReference>
<dbReference type="OrthoDB" id="77601at2759"/>
<evidence type="ECO:0000256" key="3">
    <source>
        <dbReference type="SAM" id="MobiDB-lite"/>
    </source>
</evidence>
<dbReference type="PANTHER" id="PTHR10188:SF8">
    <property type="entry name" value="THREONINE ASPARTASE 1"/>
    <property type="match status" value="1"/>
</dbReference>
<dbReference type="RefSeq" id="XP_033401515.1">
    <property type="nucleotide sequence ID" value="XM_033544720.1"/>
</dbReference>
<dbReference type="GO" id="GO:0005737">
    <property type="term" value="C:cytoplasm"/>
    <property type="evidence" value="ECO:0007669"/>
    <property type="project" value="TreeGrafter"/>
</dbReference>
<dbReference type="EMBL" id="ML995477">
    <property type="protein sequence ID" value="KAF2145803.1"/>
    <property type="molecule type" value="Genomic_DNA"/>
</dbReference>
<dbReference type="GO" id="GO:0004298">
    <property type="term" value="F:threonine-type endopeptidase activity"/>
    <property type="evidence" value="ECO:0007669"/>
    <property type="project" value="InterPro"/>
</dbReference>
<dbReference type="Proteomes" id="UP000799438">
    <property type="component" value="Unassembled WGS sequence"/>
</dbReference>
<feature type="active site" description="Nucleophile" evidence="1">
    <location>
        <position position="426"/>
    </location>
</feature>
<sequence>MTQHSGQVRKAGDVCAIFVHAGAGYHSVQNEAIHLQACNDAAKAAMVMLRNGGTAVDATEIAIKVLEDREITNAGYGSNLTMDGVVECDAVMVDHLGRSGGVGAVSQIKNPISLARVVLDHTTKPLLLKRVPPNLLVSQGATDFAFEQGLSVLPHDALVSPAARERWVKWRADLKHAERRARQAAGIPMSRVAIPALPDVDPYHEEQVRKRIRQEHTQSMIASSGIVYDSLSQSIWAHSLPTSKSNTDTSLEDMSSSRTSLSITDEANVTEPASLAEAAQNPLINSTQTVPTLSSFYKEQSPVKDEGHDADAEMSDIDDDGDLVVGDPNESRPHKRAAWHDGSSESESSSGTLRLPSLTPSPPPKDALEKPLPMTPEGESKTSTLSRSMTNLEHVIEHAPLPPDPPREKRQSPPTKEQRQDNITDTVGAIAIDCYGNMACGASSGGIGMKYRGRIGPAALVGVGAAVVPHNTEDKQDTSVATVTSGTGEHMATTMAATVFAERLYYNVKKTKQGTLEHANTEDAAIRATIEQDFMGHPSVTNSASAGAIGVLTVKKMRDGLYLYFAHNTDSFAIGSMHSDEDRPSCTMSRSTGNGAIAQGGRALRYRRTQR</sequence>
<reference evidence="4" key="1">
    <citation type="journal article" date="2020" name="Stud. Mycol.">
        <title>101 Dothideomycetes genomes: a test case for predicting lifestyles and emergence of pathogens.</title>
        <authorList>
            <person name="Haridas S."/>
            <person name="Albert R."/>
            <person name="Binder M."/>
            <person name="Bloem J."/>
            <person name="Labutti K."/>
            <person name="Salamov A."/>
            <person name="Andreopoulos B."/>
            <person name="Baker S."/>
            <person name="Barry K."/>
            <person name="Bills G."/>
            <person name="Bluhm B."/>
            <person name="Cannon C."/>
            <person name="Castanera R."/>
            <person name="Culley D."/>
            <person name="Daum C."/>
            <person name="Ezra D."/>
            <person name="Gonzalez J."/>
            <person name="Henrissat B."/>
            <person name="Kuo A."/>
            <person name="Liang C."/>
            <person name="Lipzen A."/>
            <person name="Lutzoni F."/>
            <person name="Magnuson J."/>
            <person name="Mondo S."/>
            <person name="Nolan M."/>
            <person name="Ohm R."/>
            <person name="Pangilinan J."/>
            <person name="Park H.-J."/>
            <person name="Ramirez L."/>
            <person name="Alfaro M."/>
            <person name="Sun H."/>
            <person name="Tritt A."/>
            <person name="Yoshinaga Y."/>
            <person name="Zwiers L.-H."/>
            <person name="Turgeon B."/>
            <person name="Goodwin S."/>
            <person name="Spatafora J."/>
            <person name="Crous P."/>
            <person name="Grigoriev I."/>
        </authorList>
    </citation>
    <scope>NUCLEOTIDE SEQUENCE</scope>
    <source>
        <strain evidence="4">CBS 121167</strain>
    </source>
</reference>
<evidence type="ECO:0000256" key="2">
    <source>
        <dbReference type="PIRSR" id="PIRSR600246-3"/>
    </source>
</evidence>
<dbReference type="GeneID" id="54302216"/>
<dbReference type="SUPFAM" id="SSF56235">
    <property type="entry name" value="N-terminal nucleophile aminohydrolases (Ntn hydrolases)"/>
    <property type="match status" value="1"/>
</dbReference>
<gene>
    <name evidence="4" type="ORF">K452DRAFT_324658</name>
</gene>
<dbReference type="PANTHER" id="PTHR10188">
    <property type="entry name" value="L-ASPARAGINASE"/>
    <property type="match status" value="1"/>
</dbReference>
<feature type="compositionally biased region" description="Basic and acidic residues" evidence="3">
    <location>
        <begin position="301"/>
        <end position="311"/>
    </location>
</feature>
<feature type="region of interest" description="Disordered" evidence="3">
    <location>
        <begin position="583"/>
        <end position="611"/>
    </location>
</feature>
<dbReference type="Pfam" id="PF01112">
    <property type="entry name" value="Asparaginase_2"/>
    <property type="match status" value="2"/>
</dbReference>
<dbReference type="InterPro" id="IPR000246">
    <property type="entry name" value="Peptidase_T2"/>
</dbReference>
<feature type="compositionally biased region" description="Low complexity" evidence="3">
    <location>
        <begin position="345"/>
        <end position="358"/>
    </location>
</feature>
<evidence type="ECO:0008006" key="6">
    <source>
        <dbReference type="Google" id="ProtNLM"/>
    </source>
</evidence>
<dbReference type="GO" id="GO:0051604">
    <property type="term" value="P:protein maturation"/>
    <property type="evidence" value="ECO:0007669"/>
    <property type="project" value="TreeGrafter"/>
</dbReference>
<dbReference type="AlphaFoldDB" id="A0A6A6BQV0"/>
<organism evidence="4 5">
    <name type="scientific">Aplosporella prunicola CBS 121167</name>
    <dbReference type="NCBI Taxonomy" id="1176127"/>
    <lineage>
        <taxon>Eukaryota</taxon>
        <taxon>Fungi</taxon>
        <taxon>Dikarya</taxon>
        <taxon>Ascomycota</taxon>
        <taxon>Pezizomycotina</taxon>
        <taxon>Dothideomycetes</taxon>
        <taxon>Dothideomycetes incertae sedis</taxon>
        <taxon>Botryosphaeriales</taxon>
        <taxon>Aplosporellaceae</taxon>
        <taxon>Aplosporella</taxon>
    </lineage>
</organism>
<feature type="site" description="Cleavage; by autolysis" evidence="2">
    <location>
        <begin position="425"/>
        <end position="426"/>
    </location>
</feature>
<feature type="region of interest" description="Disordered" evidence="3">
    <location>
        <begin position="299"/>
        <end position="423"/>
    </location>
</feature>
<feature type="region of interest" description="Disordered" evidence="3">
    <location>
        <begin position="240"/>
        <end position="265"/>
    </location>
</feature>
<dbReference type="FunFam" id="3.60.20.30:FF:000007">
    <property type="entry name" value="Similar to threonine aspartase"/>
    <property type="match status" value="1"/>
</dbReference>
<evidence type="ECO:0000313" key="4">
    <source>
        <dbReference type="EMBL" id="KAF2145803.1"/>
    </source>
</evidence>
<proteinExistence type="predicted"/>